<reference evidence="2 3" key="1">
    <citation type="submission" date="2019-10" db="EMBL/GenBank/DDBJ databases">
        <title>Nonomuraea sp. nov., isolated from Phyllanthus amarus.</title>
        <authorList>
            <person name="Klykleung N."/>
            <person name="Tanasupawat S."/>
        </authorList>
    </citation>
    <scope>NUCLEOTIDE SEQUENCE [LARGE SCALE GENOMIC DNA]</scope>
    <source>
        <strain evidence="2 3">PA1-10</strain>
    </source>
</reference>
<dbReference type="Proteomes" id="UP000312512">
    <property type="component" value="Unassembled WGS sequence"/>
</dbReference>
<organism evidence="2 3">
    <name type="scientific">Nonomuraea phyllanthi</name>
    <dbReference type="NCBI Taxonomy" id="2219224"/>
    <lineage>
        <taxon>Bacteria</taxon>
        <taxon>Bacillati</taxon>
        <taxon>Actinomycetota</taxon>
        <taxon>Actinomycetes</taxon>
        <taxon>Streptosporangiales</taxon>
        <taxon>Streptosporangiaceae</taxon>
        <taxon>Nonomuraea</taxon>
    </lineage>
</organism>
<dbReference type="GO" id="GO:0009317">
    <property type="term" value="C:acetyl-CoA carboxylase complex"/>
    <property type="evidence" value="ECO:0007669"/>
    <property type="project" value="InterPro"/>
</dbReference>
<dbReference type="PROSITE" id="PS50989">
    <property type="entry name" value="COA_CT_CTER"/>
    <property type="match status" value="1"/>
</dbReference>
<keyword evidence="3" id="KW-1185">Reference proteome</keyword>
<dbReference type="GO" id="GO:0006633">
    <property type="term" value="P:fatty acid biosynthetic process"/>
    <property type="evidence" value="ECO:0007669"/>
    <property type="project" value="InterPro"/>
</dbReference>
<name>A0A5C4WHD0_9ACTN</name>
<comment type="caution">
    <text evidence="2">The sequence shown here is derived from an EMBL/GenBank/DDBJ whole genome shotgun (WGS) entry which is preliminary data.</text>
</comment>
<dbReference type="InterPro" id="IPR034733">
    <property type="entry name" value="AcCoA_carboxyl_beta"/>
</dbReference>
<dbReference type="GO" id="GO:2001295">
    <property type="term" value="P:malonyl-CoA biosynthetic process"/>
    <property type="evidence" value="ECO:0007669"/>
    <property type="project" value="TreeGrafter"/>
</dbReference>
<dbReference type="InterPro" id="IPR029045">
    <property type="entry name" value="ClpP/crotonase-like_dom_sf"/>
</dbReference>
<dbReference type="Pfam" id="PF01039">
    <property type="entry name" value="Carboxyl_trans"/>
    <property type="match status" value="1"/>
</dbReference>
<dbReference type="InterPro" id="IPR011762">
    <property type="entry name" value="COA_CT_N"/>
</dbReference>
<dbReference type="GO" id="GO:0003989">
    <property type="term" value="F:acetyl-CoA carboxylase activity"/>
    <property type="evidence" value="ECO:0007669"/>
    <property type="project" value="InterPro"/>
</dbReference>
<dbReference type="PANTHER" id="PTHR42995:SF5">
    <property type="entry name" value="ACETYL-COENZYME A CARBOXYLASE CARBOXYL TRANSFERASE SUBUNIT BETA, CHLOROPLASTIC"/>
    <property type="match status" value="1"/>
</dbReference>
<dbReference type="InterPro" id="IPR011763">
    <property type="entry name" value="COA_CT_C"/>
</dbReference>
<evidence type="ECO:0000256" key="1">
    <source>
        <dbReference type="ARBA" id="ARBA00022679"/>
    </source>
</evidence>
<evidence type="ECO:0000313" key="3">
    <source>
        <dbReference type="Proteomes" id="UP000312512"/>
    </source>
</evidence>
<dbReference type="PRINTS" id="PR01070">
    <property type="entry name" value="ACCCTRFRASEB"/>
</dbReference>
<accession>A0A5C4WHD0</accession>
<dbReference type="AlphaFoldDB" id="A0A5C4WHD0"/>
<keyword evidence="1 2" id="KW-0808">Transferase</keyword>
<dbReference type="PANTHER" id="PTHR42995">
    <property type="entry name" value="ACETYL-COENZYME A CARBOXYLASE CARBOXYL TRANSFERASE SUBUNIT BETA, CHLOROPLASTIC"/>
    <property type="match status" value="1"/>
</dbReference>
<protein>
    <submittedName>
        <fullName evidence="2">Acetyl-CoA carboxyl transferase</fullName>
    </submittedName>
</protein>
<dbReference type="EMBL" id="VDLX02000006">
    <property type="protein sequence ID" value="KAB8194007.1"/>
    <property type="molecule type" value="Genomic_DNA"/>
</dbReference>
<dbReference type="SUPFAM" id="SSF52096">
    <property type="entry name" value="ClpP/crotonase"/>
    <property type="match status" value="2"/>
</dbReference>
<dbReference type="PROSITE" id="PS50980">
    <property type="entry name" value="COA_CT_NTER"/>
    <property type="match status" value="1"/>
</dbReference>
<dbReference type="OrthoDB" id="9772975at2"/>
<gene>
    <name evidence="2" type="ORF">FH608_017590</name>
</gene>
<proteinExistence type="predicted"/>
<sequence length="516" mass="53721">MAGRLTAPELVGLVLDDFRGWDEPLGPVDDPEVAAARRRTGLDEAVITGEGLLRGRRVAVVACEFGFLAGSIGVAAAERVVRAVERATAERLPLLAAPASGGTRMQEGTVAFLQMVKISAAVARHKAAGLPYLVYLRDPTFGGVLASWGSLGHVTAAEPGARIGFLGPRVYRALHGEAFPEGVQVAENLYRHGLVDAVLPPSALAGIADRALTILRSPPAPPPAPDERALGDEPSGQRATGEEASGEEASGERLPDVPAWESITRSRRAGRPGVRQLLRHAATDVLPLSGTGAGERDPGLYLAPARFGGVSCVLLGQDRRTQADEGPMGPAALRAARRGLALARELDLPLVTVIDTPGAALSPAAEEGGLAGEIARCLAELVTLETPTLSIILGQGSGGGALALIPCDRVLVAQHGWLSPLPPEGASAIVHRDVAHAPRLAAAQGVRAADLVAAGIADRIIAERPDAAEEPRAFCRRVGRELERELLAMVHADRAGLLAGRLRRYRDLGTAPAHVA</sequence>
<dbReference type="Gene3D" id="3.90.226.10">
    <property type="entry name" value="2-enoyl-CoA Hydratase, Chain A, domain 1"/>
    <property type="match status" value="2"/>
</dbReference>
<dbReference type="InterPro" id="IPR000438">
    <property type="entry name" value="Acetyl_CoA_COase_Trfase_b_su"/>
</dbReference>
<dbReference type="RefSeq" id="WP_139631613.1">
    <property type="nucleotide sequence ID" value="NZ_VDLX02000006.1"/>
</dbReference>
<evidence type="ECO:0000313" key="2">
    <source>
        <dbReference type="EMBL" id="KAB8194007.1"/>
    </source>
</evidence>
<dbReference type="GO" id="GO:0016740">
    <property type="term" value="F:transferase activity"/>
    <property type="evidence" value="ECO:0007669"/>
    <property type="project" value="UniProtKB-KW"/>
</dbReference>